<evidence type="ECO:0000313" key="9">
    <source>
        <dbReference type="Proteomes" id="UP000185891"/>
    </source>
</evidence>
<keyword evidence="2 5" id="KW-0808">Transferase</keyword>
<accession>A0A1F5ENE4</accession>
<evidence type="ECO:0000313" key="8">
    <source>
        <dbReference type="EMBL" id="OGD68913.1"/>
    </source>
</evidence>
<sequence>MDNDDFFLNKKRFDFIDLFAGIGGFHIAAEQLGGRCVFAAEWDEKAREVYKKNFYKNNKELFDLGFFAEDVTKIEVEKIPKFDFLFAGFPCQPFSKGGYRKGFEDTRGTLFFDIARIIDHHKPNFILLENVSNLASHDNGRTFKIINETLDNLGYALNLKPIIISPDEFGMPVIRSRVYIPAVRKDILNSNRFFLDFSNYMCKSFGLEKIIDKTKKDKKYYISKYEEKVLDMWNEFYKNIDLDVIGFPVWAEKFNTEEDISNLPKWKQGFILKNRDLYKRNKKFIDLWLNKHNNLEWVNPTHRKMEWQAGSDIKDIYEGLIQFRPSGVRIKRPDKFSTLVAMNHSQIIGKYKRRLTPDETKRLQSFPENFDVHQDDNFALKQLGNAVNSRIVKMIVNEMLKMA</sequence>
<evidence type="ECO:0000256" key="5">
    <source>
        <dbReference type="PROSITE-ProRule" id="PRU01016"/>
    </source>
</evidence>
<dbReference type="Gene3D" id="3.90.120.10">
    <property type="entry name" value="DNA Methylase, subunit A, domain 2"/>
    <property type="match status" value="1"/>
</dbReference>
<keyword evidence="3 5" id="KW-0949">S-adenosyl-L-methionine</keyword>
<protein>
    <recommendedName>
        <fullName evidence="7">Cytosine-specific methyltransferase</fullName>
        <ecNumber evidence="7">2.1.1.37</ecNumber>
    </recommendedName>
</protein>
<gene>
    <name evidence="8" type="ORF">A3E89_02955</name>
</gene>
<dbReference type="InterPro" id="IPR050750">
    <property type="entry name" value="C5-MTase"/>
</dbReference>
<keyword evidence="4" id="KW-0680">Restriction system</keyword>
<dbReference type="NCBIfam" id="TIGR00675">
    <property type="entry name" value="dcm"/>
    <property type="match status" value="1"/>
</dbReference>
<dbReference type="AlphaFoldDB" id="A0A1F5ENE4"/>
<dbReference type="PROSITE" id="PS51679">
    <property type="entry name" value="SAM_MT_C5"/>
    <property type="match status" value="1"/>
</dbReference>
<dbReference type="PROSITE" id="PS00094">
    <property type="entry name" value="C5_MTASE_1"/>
    <property type="match status" value="1"/>
</dbReference>
<feature type="active site" evidence="5">
    <location>
        <position position="91"/>
    </location>
</feature>
<dbReference type="InterPro" id="IPR029063">
    <property type="entry name" value="SAM-dependent_MTases_sf"/>
</dbReference>
<reference evidence="8 9" key="1">
    <citation type="journal article" date="2016" name="Nat. Commun.">
        <title>Thousands of microbial genomes shed light on interconnected biogeochemical processes in an aquifer system.</title>
        <authorList>
            <person name="Anantharaman K."/>
            <person name="Brown C.T."/>
            <person name="Hug L.A."/>
            <person name="Sharon I."/>
            <person name="Castelle C.J."/>
            <person name="Probst A.J."/>
            <person name="Thomas B.C."/>
            <person name="Singh A."/>
            <person name="Wilkins M.J."/>
            <person name="Karaoz U."/>
            <person name="Brodie E.L."/>
            <person name="Williams K.H."/>
            <person name="Hubbard S.S."/>
            <person name="Banfield J.F."/>
        </authorList>
    </citation>
    <scope>NUCLEOTIDE SEQUENCE [LARGE SCALE GENOMIC DNA]</scope>
</reference>
<dbReference type="Gene3D" id="3.40.50.150">
    <property type="entry name" value="Vaccinia Virus protein VP39"/>
    <property type="match status" value="1"/>
</dbReference>
<dbReference type="GO" id="GO:0032259">
    <property type="term" value="P:methylation"/>
    <property type="evidence" value="ECO:0007669"/>
    <property type="project" value="UniProtKB-KW"/>
</dbReference>
<dbReference type="Pfam" id="PF00145">
    <property type="entry name" value="DNA_methylase"/>
    <property type="match status" value="1"/>
</dbReference>
<comment type="similarity">
    <text evidence="5 6">Belongs to the class I-like SAM-binding methyltransferase superfamily. C5-methyltransferase family.</text>
</comment>
<dbReference type="PANTHER" id="PTHR46098:SF1">
    <property type="entry name" value="TRNA (CYTOSINE(38)-C(5))-METHYLTRANSFERASE"/>
    <property type="match status" value="1"/>
</dbReference>
<evidence type="ECO:0000256" key="1">
    <source>
        <dbReference type="ARBA" id="ARBA00022603"/>
    </source>
</evidence>
<dbReference type="EC" id="2.1.1.37" evidence="7"/>
<evidence type="ECO:0000256" key="2">
    <source>
        <dbReference type="ARBA" id="ARBA00022679"/>
    </source>
</evidence>
<dbReference type="EMBL" id="MFAA01000020">
    <property type="protein sequence ID" value="OGD68913.1"/>
    <property type="molecule type" value="Genomic_DNA"/>
</dbReference>
<dbReference type="PRINTS" id="PR00105">
    <property type="entry name" value="C5METTRFRASE"/>
</dbReference>
<comment type="catalytic activity">
    <reaction evidence="7">
        <text>a 2'-deoxycytidine in DNA + S-adenosyl-L-methionine = a 5-methyl-2'-deoxycytidine in DNA + S-adenosyl-L-homocysteine + H(+)</text>
        <dbReference type="Rhea" id="RHEA:13681"/>
        <dbReference type="Rhea" id="RHEA-COMP:11369"/>
        <dbReference type="Rhea" id="RHEA-COMP:11370"/>
        <dbReference type="ChEBI" id="CHEBI:15378"/>
        <dbReference type="ChEBI" id="CHEBI:57856"/>
        <dbReference type="ChEBI" id="CHEBI:59789"/>
        <dbReference type="ChEBI" id="CHEBI:85452"/>
        <dbReference type="ChEBI" id="CHEBI:85454"/>
        <dbReference type="EC" id="2.1.1.37"/>
    </reaction>
</comment>
<organism evidence="8 9">
    <name type="scientific">Candidatus Campbellbacteria bacterium RIFCSPHIGHO2_12_FULL_35_10</name>
    <dbReference type="NCBI Taxonomy" id="1797578"/>
    <lineage>
        <taxon>Bacteria</taxon>
        <taxon>Candidatus Campbelliibacteriota</taxon>
    </lineage>
</organism>
<dbReference type="PANTHER" id="PTHR46098">
    <property type="entry name" value="TRNA (CYTOSINE(38)-C(5))-METHYLTRANSFERASE"/>
    <property type="match status" value="1"/>
</dbReference>
<keyword evidence="1 5" id="KW-0489">Methyltransferase</keyword>
<dbReference type="InterPro" id="IPR001525">
    <property type="entry name" value="C5_MeTfrase"/>
</dbReference>
<dbReference type="SUPFAM" id="SSF53335">
    <property type="entry name" value="S-adenosyl-L-methionine-dependent methyltransferases"/>
    <property type="match status" value="1"/>
</dbReference>
<dbReference type="GO" id="GO:0003886">
    <property type="term" value="F:DNA (cytosine-5-)-methyltransferase activity"/>
    <property type="evidence" value="ECO:0007669"/>
    <property type="project" value="UniProtKB-EC"/>
</dbReference>
<evidence type="ECO:0000256" key="7">
    <source>
        <dbReference type="RuleBase" id="RU000417"/>
    </source>
</evidence>
<evidence type="ECO:0000256" key="3">
    <source>
        <dbReference type="ARBA" id="ARBA00022691"/>
    </source>
</evidence>
<evidence type="ECO:0000256" key="6">
    <source>
        <dbReference type="RuleBase" id="RU000416"/>
    </source>
</evidence>
<dbReference type="InterPro" id="IPR018117">
    <property type="entry name" value="C5_DNA_meth_AS"/>
</dbReference>
<evidence type="ECO:0000256" key="4">
    <source>
        <dbReference type="ARBA" id="ARBA00022747"/>
    </source>
</evidence>
<dbReference type="GO" id="GO:0009307">
    <property type="term" value="P:DNA restriction-modification system"/>
    <property type="evidence" value="ECO:0007669"/>
    <property type="project" value="UniProtKB-KW"/>
</dbReference>
<comment type="caution">
    <text evidence="8">The sequence shown here is derived from an EMBL/GenBank/DDBJ whole genome shotgun (WGS) entry which is preliminary data.</text>
</comment>
<dbReference type="Proteomes" id="UP000185891">
    <property type="component" value="Unassembled WGS sequence"/>
</dbReference>
<name>A0A1F5ENE4_9BACT</name>
<proteinExistence type="inferred from homology"/>